<organism evidence="1 2">
    <name type="scientific">Oikeobacillus pervagus</name>
    <dbReference type="NCBI Taxonomy" id="1325931"/>
    <lineage>
        <taxon>Bacteria</taxon>
        <taxon>Bacillati</taxon>
        <taxon>Bacillota</taxon>
        <taxon>Bacilli</taxon>
        <taxon>Bacillales</taxon>
        <taxon>Bacillaceae</taxon>
        <taxon>Oikeobacillus</taxon>
    </lineage>
</organism>
<name>A0AAJ1WIK3_9BACI</name>
<evidence type="ECO:0000313" key="2">
    <source>
        <dbReference type="Proteomes" id="UP001237207"/>
    </source>
</evidence>
<dbReference type="EMBL" id="JAUSUC010000007">
    <property type="protein sequence ID" value="MDQ0214518.1"/>
    <property type="molecule type" value="Genomic_DNA"/>
</dbReference>
<accession>A0AAJ1WIK3</accession>
<comment type="caution">
    <text evidence="1">The sequence shown here is derived from an EMBL/GenBank/DDBJ whole genome shotgun (WGS) entry which is preliminary data.</text>
</comment>
<protein>
    <submittedName>
        <fullName evidence="1">Uncharacterized protein</fullName>
    </submittedName>
</protein>
<dbReference type="Proteomes" id="UP001237207">
    <property type="component" value="Unassembled WGS sequence"/>
</dbReference>
<proteinExistence type="predicted"/>
<sequence>MINLGTVNLSLGSSQNSYIQRSLNRTTHRRELNLLQQTGVLEL</sequence>
<evidence type="ECO:0000313" key="1">
    <source>
        <dbReference type="EMBL" id="MDQ0214518.1"/>
    </source>
</evidence>
<dbReference type="AlphaFoldDB" id="A0AAJ1WIK3"/>
<gene>
    <name evidence="1" type="ORF">J2S13_000914</name>
</gene>
<keyword evidence="2" id="KW-1185">Reference proteome</keyword>
<reference evidence="1" key="1">
    <citation type="submission" date="2023-07" db="EMBL/GenBank/DDBJ databases">
        <title>Genomic Encyclopedia of Type Strains, Phase IV (KMG-IV): sequencing the most valuable type-strain genomes for metagenomic binning, comparative biology and taxonomic classification.</title>
        <authorList>
            <person name="Goeker M."/>
        </authorList>
    </citation>
    <scope>NUCLEOTIDE SEQUENCE</scope>
    <source>
        <strain evidence="1">DSM 23947</strain>
    </source>
</reference>